<gene>
    <name evidence="2" type="ORF">CARN1_2268</name>
</gene>
<name>E6PD46_9ZZZZ</name>
<dbReference type="EMBL" id="CABL01000001">
    <property type="protein sequence ID" value="CBH74381.1"/>
    <property type="molecule type" value="Genomic_DNA"/>
</dbReference>
<organism evidence="2">
    <name type="scientific">mine drainage metagenome</name>
    <dbReference type="NCBI Taxonomy" id="410659"/>
    <lineage>
        <taxon>unclassified sequences</taxon>
        <taxon>metagenomes</taxon>
        <taxon>ecological metagenomes</taxon>
    </lineage>
</organism>
<accession>E6PD46</accession>
<comment type="caution">
    <text evidence="2">The sequence shown here is derived from an EMBL/GenBank/DDBJ whole genome shotgun (WGS) entry which is preliminary data.</text>
</comment>
<dbReference type="AlphaFoldDB" id="E6PD46"/>
<protein>
    <submittedName>
        <fullName evidence="2">Uncharacterized protein</fullName>
    </submittedName>
</protein>
<sequence>MLPTAQHTGNIPSLIGGTTPQTTGRLPVAVNCPSIAAPGDSRIGIHSQPTQRLGGATVPNLVGGIALPERPSCGSGIARPKRTMAWSGCSSGQQDFGCNTHQSPGDGMVWVPEACAWLTGYQGQESCTPGFWESGCAAMGLPNNCGGGGSGYIPGAPCQPISSCLARLGLHAEPGAACEGSGKVVGGWVGGTGDTGGNEIKNIYEVQVNAAGSSEIVGWVYTTFTAGIWFQPNLSVSLSDGAGVVSIGVGASTPTVSIGGLTPGNFQSAMGTFDAVTQIAAKVLPPPYNAIASAANTIKMDASKCYTFDWNGKYPG</sequence>
<reference evidence="2" key="1">
    <citation type="submission" date="2009-10" db="EMBL/GenBank/DDBJ databases">
        <title>Diversity of trophic interactions inside an arsenic-rich microbial ecosystem.</title>
        <authorList>
            <person name="Bertin P.N."/>
            <person name="Heinrich-Salmeron A."/>
            <person name="Pelletier E."/>
            <person name="Goulhen-Chollet F."/>
            <person name="Arsene-Ploetze F."/>
            <person name="Gallien S."/>
            <person name="Calteau A."/>
            <person name="Vallenet D."/>
            <person name="Casiot C."/>
            <person name="Chane-Woon-Ming B."/>
            <person name="Giloteaux L."/>
            <person name="Barakat M."/>
            <person name="Bonnefoy V."/>
            <person name="Bruneel O."/>
            <person name="Chandler M."/>
            <person name="Cleiss J."/>
            <person name="Duran R."/>
            <person name="Elbaz-Poulichet F."/>
            <person name="Fonknechten N."/>
            <person name="Lauga B."/>
            <person name="Mornico D."/>
            <person name="Ortet P."/>
            <person name="Schaeffer C."/>
            <person name="Siguier P."/>
            <person name="Alexander Thil Smith A."/>
            <person name="Van Dorsselaer A."/>
            <person name="Weissenbach J."/>
            <person name="Medigue C."/>
            <person name="Le Paslier D."/>
        </authorList>
    </citation>
    <scope>NUCLEOTIDE SEQUENCE</scope>
</reference>
<evidence type="ECO:0000256" key="1">
    <source>
        <dbReference type="SAM" id="MobiDB-lite"/>
    </source>
</evidence>
<evidence type="ECO:0000313" key="2">
    <source>
        <dbReference type="EMBL" id="CBH74381.1"/>
    </source>
</evidence>
<feature type="region of interest" description="Disordered" evidence="1">
    <location>
        <begin position="1"/>
        <end position="22"/>
    </location>
</feature>
<proteinExistence type="predicted"/>